<dbReference type="Proteomes" id="UP000244092">
    <property type="component" value="Unassembled WGS sequence"/>
</dbReference>
<accession>A0A2T6CFS1</accession>
<dbReference type="GO" id="GO:0019700">
    <property type="term" value="P:organic phosphonate catabolic process"/>
    <property type="evidence" value="ECO:0007669"/>
    <property type="project" value="InterPro"/>
</dbReference>
<evidence type="ECO:0000313" key="3">
    <source>
        <dbReference type="Proteomes" id="UP000244092"/>
    </source>
</evidence>
<dbReference type="InterPro" id="IPR032466">
    <property type="entry name" value="Metal_Hydrolase"/>
</dbReference>
<dbReference type="RefSeq" id="WP_025047878.1">
    <property type="nucleotide sequence ID" value="NZ_QBKU01000004.1"/>
</dbReference>
<dbReference type="InterPro" id="IPR051781">
    <property type="entry name" value="Metallo-dep_Hydrolase"/>
</dbReference>
<dbReference type="GO" id="GO:0016810">
    <property type="term" value="F:hydrolase activity, acting on carbon-nitrogen (but not peptide) bonds"/>
    <property type="evidence" value="ECO:0007669"/>
    <property type="project" value="InterPro"/>
</dbReference>
<sequence>MTHLDLTGAEVLLRGGLRVQTVSFAQGVMQAEQVGRTVDLTGFLVLPGIIDLHGDAFERHLAPRRGAMKQMNEGLIAAEAELAANGITTAVLAQFVSWEGGLRGLDFADQVFGAIRATAPDVVTDLRAQLRFETHMLDLYAELPDRIRQWGLSYVVFNDHLPHDRLAAGKTPKRMVGQALKAGRNPDVHLAMMQGMHARGGEVPAALDALCATLAEAGVQMGSHDDQTIEDRAIWRGRGVRVAEFPETQAAAEAAHAAGDAVVMGAPNVVRGGSHNGNLSAVDLIAMGMCDALASDYHYPSPRRAALMLADTGLCDLAAAWHLVSAGPAKVLGLADRGTLAPGMRADMVILHKDSRRVAATLAGGQFSYLSGEIAARFIG</sequence>
<evidence type="ECO:0000313" key="2">
    <source>
        <dbReference type="EMBL" id="PTX74353.1"/>
    </source>
</evidence>
<dbReference type="InterPro" id="IPR011059">
    <property type="entry name" value="Metal-dep_hydrolase_composite"/>
</dbReference>
<reference evidence="2 3" key="1">
    <citation type="submission" date="2018-04" db="EMBL/GenBank/DDBJ databases">
        <title>Genomic Encyclopedia of Archaeal and Bacterial Type Strains, Phase II (KMG-II): from individual species to whole genera.</title>
        <authorList>
            <person name="Goeker M."/>
        </authorList>
    </citation>
    <scope>NUCLEOTIDE SEQUENCE [LARGE SCALE GENOMIC DNA]</scope>
    <source>
        <strain evidence="2 3">DSM 12244</strain>
    </source>
</reference>
<dbReference type="InterPro" id="IPR013108">
    <property type="entry name" value="Amidohydro_3"/>
</dbReference>
<dbReference type="AlphaFoldDB" id="A0A2T6CFS1"/>
<dbReference type="OrthoDB" id="9785413at2"/>
<dbReference type="InterPro" id="IPR012696">
    <property type="entry name" value="PhnM"/>
</dbReference>
<dbReference type="Pfam" id="PF07969">
    <property type="entry name" value="Amidohydro_3"/>
    <property type="match status" value="1"/>
</dbReference>
<dbReference type="Gene3D" id="2.30.40.10">
    <property type="entry name" value="Urease, subunit C, domain 1"/>
    <property type="match status" value="1"/>
</dbReference>
<dbReference type="PANTHER" id="PTHR43135:SF3">
    <property type="entry name" value="ALPHA-D-RIBOSE 1-METHYLPHOSPHONATE 5-TRIPHOSPHATE DIPHOSPHATASE"/>
    <property type="match status" value="1"/>
</dbReference>
<proteinExistence type="predicted"/>
<comment type="caution">
    <text evidence="2">The sequence shown here is derived from an EMBL/GenBank/DDBJ whole genome shotgun (WGS) entry which is preliminary data.</text>
</comment>
<dbReference type="SUPFAM" id="SSF51338">
    <property type="entry name" value="Composite domain of metallo-dependent hydrolases"/>
    <property type="match status" value="1"/>
</dbReference>
<name>A0A2T6CFS1_9RHOB</name>
<dbReference type="EMBL" id="QBKU01000004">
    <property type="protein sequence ID" value="PTX74353.1"/>
    <property type="molecule type" value="Genomic_DNA"/>
</dbReference>
<dbReference type="Gene3D" id="3.20.20.140">
    <property type="entry name" value="Metal-dependent hydrolases"/>
    <property type="match status" value="1"/>
</dbReference>
<dbReference type="NCBIfam" id="NF011987">
    <property type="entry name" value="PRK15446.2-3"/>
    <property type="match status" value="1"/>
</dbReference>
<evidence type="ECO:0000259" key="1">
    <source>
        <dbReference type="Pfam" id="PF07969"/>
    </source>
</evidence>
<dbReference type="SUPFAM" id="SSF51556">
    <property type="entry name" value="Metallo-dependent hydrolases"/>
    <property type="match status" value="1"/>
</dbReference>
<organism evidence="2 3">
    <name type="scientific">Sulfitobacter mediterraneus</name>
    <dbReference type="NCBI Taxonomy" id="83219"/>
    <lineage>
        <taxon>Bacteria</taxon>
        <taxon>Pseudomonadati</taxon>
        <taxon>Pseudomonadota</taxon>
        <taxon>Alphaproteobacteria</taxon>
        <taxon>Rhodobacterales</taxon>
        <taxon>Roseobacteraceae</taxon>
        <taxon>Sulfitobacter</taxon>
    </lineage>
</organism>
<dbReference type="PANTHER" id="PTHR43135">
    <property type="entry name" value="ALPHA-D-RIBOSE 1-METHYLPHOSPHONATE 5-TRIPHOSPHATE DIPHOSPHATASE"/>
    <property type="match status" value="1"/>
</dbReference>
<feature type="domain" description="Amidohydrolase 3" evidence="1">
    <location>
        <begin position="67"/>
        <end position="359"/>
    </location>
</feature>
<gene>
    <name evidence="2" type="ORF">C8N31_104234</name>
</gene>
<dbReference type="PIRSF" id="PIRSF038971">
    <property type="entry name" value="PhnM"/>
    <property type="match status" value="1"/>
</dbReference>
<protein>
    <submittedName>
        <fullName evidence="2">Alpha-D-ribose 1-methylphosphonate 5-triphosphate diphosphatase</fullName>
    </submittedName>
</protein>